<name>A0A151TY86_CAJCA</name>
<dbReference type="EMBL" id="CM003605">
    <property type="protein sequence ID" value="KYP72019.1"/>
    <property type="molecule type" value="Genomic_DNA"/>
</dbReference>
<evidence type="ECO:0000313" key="3">
    <source>
        <dbReference type="Proteomes" id="UP000075243"/>
    </source>
</evidence>
<dbReference type="Pfam" id="PF13966">
    <property type="entry name" value="zf-RVT"/>
    <property type="match status" value="1"/>
</dbReference>
<accession>A0A151TY86</accession>
<dbReference type="AlphaFoldDB" id="A0A151TY86"/>
<dbReference type="Proteomes" id="UP000075243">
    <property type="component" value="Chromosome 3"/>
</dbReference>
<organism evidence="2 3">
    <name type="scientific">Cajanus cajan</name>
    <name type="common">Pigeon pea</name>
    <name type="synonym">Cajanus indicus</name>
    <dbReference type="NCBI Taxonomy" id="3821"/>
    <lineage>
        <taxon>Eukaryota</taxon>
        <taxon>Viridiplantae</taxon>
        <taxon>Streptophyta</taxon>
        <taxon>Embryophyta</taxon>
        <taxon>Tracheophyta</taxon>
        <taxon>Spermatophyta</taxon>
        <taxon>Magnoliopsida</taxon>
        <taxon>eudicotyledons</taxon>
        <taxon>Gunneridae</taxon>
        <taxon>Pentapetalae</taxon>
        <taxon>rosids</taxon>
        <taxon>fabids</taxon>
        <taxon>Fabales</taxon>
        <taxon>Fabaceae</taxon>
        <taxon>Papilionoideae</taxon>
        <taxon>50 kb inversion clade</taxon>
        <taxon>NPAAA clade</taxon>
        <taxon>indigoferoid/millettioid clade</taxon>
        <taxon>Phaseoleae</taxon>
        <taxon>Cajanus</taxon>
    </lineage>
</organism>
<feature type="domain" description="Reverse transcriptase zinc-binding" evidence="1">
    <location>
        <begin position="8"/>
        <end position="44"/>
    </location>
</feature>
<dbReference type="Gramene" id="C.cajan_10982.t">
    <property type="protein sequence ID" value="C.cajan_10982.t"/>
    <property type="gene ID" value="C.cajan_10982"/>
</dbReference>
<proteinExistence type="predicted"/>
<gene>
    <name evidence="2" type="ORF">KK1_011305</name>
</gene>
<keyword evidence="3" id="KW-1185">Reference proteome</keyword>
<sequence length="107" mass="12655">MLIPNLLSRVWKHKVPPTVGIFVWRALKNRLPTKVNLANRNILQQGVSKAWVMHCDPMANLEHRNCHWLGKVPNIWSLWKLRNDIIFKRGQIDFDSTVEKVRHRAWA</sequence>
<evidence type="ECO:0000313" key="2">
    <source>
        <dbReference type="EMBL" id="KYP72019.1"/>
    </source>
</evidence>
<reference evidence="2 3" key="1">
    <citation type="journal article" date="2012" name="Nat. Biotechnol.">
        <title>Draft genome sequence of pigeonpea (Cajanus cajan), an orphan legume crop of resource-poor farmers.</title>
        <authorList>
            <person name="Varshney R.K."/>
            <person name="Chen W."/>
            <person name="Li Y."/>
            <person name="Bharti A.K."/>
            <person name="Saxena R.K."/>
            <person name="Schlueter J.A."/>
            <person name="Donoghue M.T."/>
            <person name="Azam S."/>
            <person name="Fan G."/>
            <person name="Whaley A.M."/>
            <person name="Farmer A.D."/>
            <person name="Sheridan J."/>
            <person name="Iwata A."/>
            <person name="Tuteja R."/>
            <person name="Penmetsa R.V."/>
            <person name="Wu W."/>
            <person name="Upadhyaya H.D."/>
            <person name="Yang S.P."/>
            <person name="Shah T."/>
            <person name="Saxena K.B."/>
            <person name="Michael T."/>
            <person name="McCombie W.R."/>
            <person name="Yang B."/>
            <person name="Zhang G."/>
            <person name="Yang H."/>
            <person name="Wang J."/>
            <person name="Spillane C."/>
            <person name="Cook D.R."/>
            <person name="May G.D."/>
            <person name="Xu X."/>
            <person name="Jackson S.A."/>
        </authorList>
    </citation>
    <scope>NUCLEOTIDE SEQUENCE [LARGE SCALE GENOMIC DNA]</scope>
    <source>
        <strain evidence="3">cv. Asha</strain>
    </source>
</reference>
<evidence type="ECO:0000259" key="1">
    <source>
        <dbReference type="Pfam" id="PF13966"/>
    </source>
</evidence>
<protein>
    <recommendedName>
        <fullName evidence="1">Reverse transcriptase zinc-binding domain-containing protein</fullName>
    </recommendedName>
</protein>
<dbReference type="InterPro" id="IPR026960">
    <property type="entry name" value="RVT-Znf"/>
</dbReference>